<protein>
    <submittedName>
        <fullName evidence="1">Uncharacterized protein</fullName>
    </submittedName>
</protein>
<sequence length="273" mass="31558">MIFTPELRETEKGLEIRLNYQAPDAGKSFSFYIFAANGISEPADRLGEWLNVSHVGNANRPAILCHLGSNRLGVRLGDETLYGAKKAQENALSQFIAELPKLSGEYGSWWGETQRLLERHLSDYACFKLSLYYFSDEASKAPFEWHQERFENWINCQQKIFNPVTKQFEFNLICRSPSTESPFYDSPSVVTKWDLRDFLNEVEKDRGNKSTMYLYVKRKNLEKPITLSENWKFTAQKNNWVWFCSDPVGKEQVIGVIPNAKISDVEDQDITIK</sequence>
<dbReference type="Proteomes" id="UP000076962">
    <property type="component" value="Unassembled WGS sequence"/>
</dbReference>
<reference evidence="1 2" key="1">
    <citation type="submission" date="2016-05" db="EMBL/GenBank/DDBJ databases">
        <title>Single-cell genome of chain-forming Candidatus Thiomargarita nelsonii and comparison to other large sulfur-oxidizing bacteria.</title>
        <authorList>
            <person name="Winkel M."/>
            <person name="Salman V."/>
            <person name="Woyke T."/>
            <person name="Schulz-Vogt H."/>
            <person name="Richter M."/>
            <person name="Flood B."/>
            <person name="Bailey J."/>
            <person name="Amann R."/>
            <person name="Mussmann M."/>
        </authorList>
    </citation>
    <scope>NUCLEOTIDE SEQUENCE [LARGE SCALE GENOMIC DNA]</scope>
    <source>
        <strain evidence="1 2">THI036</strain>
    </source>
</reference>
<name>A0A176S736_9GAMM</name>
<gene>
    <name evidence="1" type="ORF">THIOM_000235</name>
</gene>
<organism evidence="1 2">
    <name type="scientific">Candidatus Thiomargarita nelsonii</name>
    <dbReference type="NCBI Taxonomy" id="1003181"/>
    <lineage>
        <taxon>Bacteria</taxon>
        <taxon>Pseudomonadati</taxon>
        <taxon>Pseudomonadota</taxon>
        <taxon>Gammaproteobacteria</taxon>
        <taxon>Thiotrichales</taxon>
        <taxon>Thiotrichaceae</taxon>
        <taxon>Thiomargarita</taxon>
    </lineage>
</organism>
<dbReference type="AlphaFoldDB" id="A0A176S736"/>
<evidence type="ECO:0000313" key="1">
    <source>
        <dbReference type="EMBL" id="OAD23921.1"/>
    </source>
</evidence>
<keyword evidence="2" id="KW-1185">Reference proteome</keyword>
<evidence type="ECO:0000313" key="2">
    <source>
        <dbReference type="Proteomes" id="UP000076962"/>
    </source>
</evidence>
<dbReference type="EMBL" id="LUTY01000098">
    <property type="protein sequence ID" value="OAD23921.1"/>
    <property type="molecule type" value="Genomic_DNA"/>
</dbReference>
<accession>A0A176S736</accession>
<comment type="caution">
    <text evidence="1">The sequence shown here is derived from an EMBL/GenBank/DDBJ whole genome shotgun (WGS) entry which is preliminary data.</text>
</comment>
<proteinExistence type="predicted"/>